<dbReference type="PROSITE" id="PS51203">
    <property type="entry name" value="CS"/>
    <property type="match status" value="1"/>
</dbReference>
<comment type="subcellular location">
    <subcellularLocation>
        <location evidence="1">Cytoplasm</location>
    </subcellularLocation>
</comment>
<dbReference type="PANTHER" id="PTHR12356">
    <property type="entry name" value="NUCLEAR MOVEMENT PROTEIN NUDC"/>
    <property type="match status" value="1"/>
</dbReference>
<evidence type="ECO:0000256" key="4">
    <source>
        <dbReference type="SAM" id="MobiDB-lite"/>
    </source>
</evidence>
<protein>
    <submittedName>
        <fullName evidence="6">Nuclear movement family protein</fullName>
    </submittedName>
</protein>
<name>A0A699ZRI5_HAELA</name>
<evidence type="ECO:0000256" key="2">
    <source>
        <dbReference type="ARBA" id="ARBA00022490"/>
    </source>
</evidence>
<dbReference type="InterPro" id="IPR007052">
    <property type="entry name" value="CS_dom"/>
</dbReference>
<feature type="region of interest" description="Disordered" evidence="4">
    <location>
        <begin position="17"/>
        <end position="63"/>
    </location>
</feature>
<dbReference type="InterPro" id="IPR037898">
    <property type="entry name" value="NudC_fam"/>
</dbReference>
<dbReference type="GO" id="GO:0051082">
    <property type="term" value="F:unfolded protein binding"/>
    <property type="evidence" value="ECO:0007669"/>
    <property type="project" value="TreeGrafter"/>
</dbReference>
<dbReference type="GO" id="GO:0005737">
    <property type="term" value="C:cytoplasm"/>
    <property type="evidence" value="ECO:0007669"/>
    <property type="project" value="UniProtKB-SubCell"/>
</dbReference>
<dbReference type="AlphaFoldDB" id="A0A699ZRI5"/>
<keyword evidence="2" id="KW-0963">Cytoplasm</keyword>
<dbReference type="EMBL" id="BLLF01002774">
    <property type="protein sequence ID" value="GFH25293.1"/>
    <property type="molecule type" value="Genomic_DNA"/>
</dbReference>
<feature type="compositionally biased region" description="Low complexity" evidence="4">
    <location>
        <begin position="77"/>
        <end position="106"/>
    </location>
</feature>
<sequence length="463" mass="49640">NFFKEGDAQERVLEGLRRVTGLSSGGKAKVTTPAATASSVPATAEPAVSAAPAPAAPAAPPATPAVAASTLPAATSLSATKDAPTSSSPATPAEAPASSNTPANASGKEAEPSELPDTADEEEGSKGLKPNSARGYDHGHYSWGQTLTELLKLLLLLMAYRSSGRLLSGPCVPDEGALWQLGAQAARRELRDEVQQQRGGQSARWQVGRVGEQQAGHGVSHRGLKLAASDPDYVHILSTYTYSHARTQNGPSVEEHLPVRPLPCLPLPVQLSVSVPVPKGTKAKMLDVVITRTKLKVAVKGQPAILEGELSEAVKAEDCMWNIEGSVVELTLTKQDGMHWWSAVLKGEPVIDVHKVEPENSKLGDLDAETRQTVEKMMFDQRQKAMGRPTSDEMKKDEMLKKFMAAHPEMDFSKAKMIARPDWLKVGVKPIVKVDRLVAIRVLFCCRSGRDTAMHPATLCRQK</sequence>
<dbReference type="Pfam" id="PF04969">
    <property type="entry name" value="CS"/>
    <property type="match status" value="1"/>
</dbReference>
<feature type="compositionally biased region" description="Pro residues" evidence="4">
    <location>
        <begin position="54"/>
        <end position="63"/>
    </location>
</feature>
<comment type="function">
    <text evidence="3">Small heat shock protein required for the establishment of auxin gradients and for patterning of the apical domain of the embryo. Involved in the specification of the cotyledon primordia. Also required for normal inflorescence and floral meristem function, normal developmental patterning and thermotolerance. Acts as a molecular chaperone.</text>
</comment>
<dbReference type="GO" id="GO:0006457">
    <property type="term" value="P:protein folding"/>
    <property type="evidence" value="ECO:0007669"/>
    <property type="project" value="TreeGrafter"/>
</dbReference>
<accession>A0A699ZRI5</accession>
<dbReference type="PANTHER" id="PTHR12356:SF3">
    <property type="entry name" value="NUCLEAR MIGRATION PROTEIN NUDC"/>
    <property type="match status" value="1"/>
</dbReference>
<evidence type="ECO:0000313" key="7">
    <source>
        <dbReference type="Proteomes" id="UP000485058"/>
    </source>
</evidence>
<evidence type="ECO:0000259" key="5">
    <source>
        <dbReference type="PROSITE" id="PS51203"/>
    </source>
</evidence>
<feature type="non-terminal residue" evidence="6">
    <location>
        <position position="1"/>
    </location>
</feature>
<dbReference type="Gene3D" id="2.60.40.790">
    <property type="match status" value="1"/>
</dbReference>
<comment type="caution">
    <text evidence="6">The sequence shown here is derived from an EMBL/GenBank/DDBJ whole genome shotgun (WGS) entry which is preliminary data.</text>
</comment>
<feature type="compositionally biased region" description="Low complexity" evidence="4">
    <location>
        <begin position="30"/>
        <end position="53"/>
    </location>
</feature>
<feature type="region of interest" description="Disordered" evidence="4">
    <location>
        <begin position="77"/>
        <end position="135"/>
    </location>
</feature>
<dbReference type="FunFam" id="2.60.40.790:FF:000001">
    <property type="entry name" value="Nuclear migration protein nudC"/>
    <property type="match status" value="1"/>
</dbReference>
<gene>
    <name evidence="6" type="ORF">HaLaN_23232</name>
</gene>
<evidence type="ECO:0000256" key="3">
    <source>
        <dbReference type="ARBA" id="ARBA00053226"/>
    </source>
</evidence>
<organism evidence="6 7">
    <name type="scientific">Haematococcus lacustris</name>
    <name type="common">Green alga</name>
    <name type="synonym">Haematococcus pluvialis</name>
    <dbReference type="NCBI Taxonomy" id="44745"/>
    <lineage>
        <taxon>Eukaryota</taxon>
        <taxon>Viridiplantae</taxon>
        <taxon>Chlorophyta</taxon>
        <taxon>core chlorophytes</taxon>
        <taxon>Chlorophyceae</taxon>
        <taxon>CS clade</taxon>
        <taxon>Chlamydomonadales</taxon>
        <taxon>Haematococcaceae</taxon>
        <taxon>Haematococcus</taxon>
    </lineage>
</organism>
<keyword evidence="7" id="KW-1185">Reference proteome</keyword>
<dbReference type="Proteomes" id="UP000485058">
    <property type="component" value="Unassembled WGS sequence"/>
</dbReference>
<evidence type="ECO:0000256" key="1">
    <source>
        <dbReference type="ARBA" id="ARBA00004496"/>
    </source>
</evidence>
<dbReference type="CDD" id="cd06467">
    <property type="entry name" value="p23_NUDC_like"/>
    <property type="match status" value="1"/>
</dbReference>
<proteinExistence type="predicted"/>
<feature type="domain" description="CS" evidence="5">
    <location>
        <begin position="237"/>
        <end position="345"/>
    </location>
</feature>
<evidence type="ECO:0000313" key="6">
    <source>
        <dbReference type="EMBL" id="GFH25293.1"/>
    </source>
</evidence>
<reference evidence="6 7" key="1">
    <citation type="submission" date="2020-02" db="EMBL/GenBank/DDBJ databases">
        <title>Draft genome sequence of Haematococcus lacustris strain NIES-144.</title>
        <authorList>
            <person name="Morimoto D."/>
            <person name="Nakagawa S."/>
            <person name="Yoshida T."/>
            <person name="Sawayama S."/>
        </authorList>
    </citation>
    <scope>NUCLEOTIDE SEQUENCE [LARGE SCALE GENOMIC DNA]</scope>
    <source>
        <strain evidence="6 7">NIES-144</strain>
    </source>
</reference>
<dbReference type="SUPFAM" id="SSF49764">
    <property type="entry name" value="HSP20-like chaperones"/>
    <property type="match status" value="1"/>
</dbReference>
<feature type="compositionally biased region" description="Acidic residues" evidence="4">
    <location>
        <begin position="112"/>
        <end position="123"/>
    </location>
</feature>
<dbReference type="InterPro" id="IPR008978">
    <property type="entry name" value="HSP20-like_chaperone"/>
</dbReference>